<reference evidence="3 4" key="1">
    <citation type="submission" date="2024-09" db="EMBL/GenBank/DDBJ databases">
        <title>Chromosome-scale assembly of Riccia sorocarpa.</title>
        <authorList>
            <person name="Paukszto L."/>
        </authorList>
    </citation>
    <scope>NUCLEOTIDE SEQUENCE [LARGE SCALE GENOMIC DNA]</scope>
    <source>
        <strain evidence="3">LP-2024</strain>
        <tissue evidence="3">Aerial parts of the thallus</tissue>
    </source>
</reference>
<dbReference type="Proteomes" id="UP001633002">
    <property type="component" value="Unassembled WGS sequence"/>
</dbReference>
<evidence type="ECO:0000259" key="2">
    <source>
        <dbReference type="Pfam" id="PF13966"/>
    </source>
</evidence>
<name>A0ABD3GGF7_9MARC</name>
<dbReference type="InterPro" id="IPR026960">
    <property type="entry name" value="RVT-Znf"/>
</dbReference>
<feature type="domain" description="Reverse transcriptase zinc-binding" evidence="2">
    <location>
        <begin position="73"/>
        <end position="144"/>
    </location>
</feature>
<dbReference type="EMBL" id="JBJQOH010000007">
    <property type="protein sequence ID" value="KAL3678268.1"/>
    <property type="molecule type" value="Genomic_DNA"/>
</dbReference>
<proteinExistence type="predicted"/>
<feature type="region of interest" description="Disordered" evidence="1">
    <location>
        <begin position="249"/>
        <end position="279"/>
    </location>
</feature>
<accession>A0ABD3GGF7</accession>
<gene>
    <name evidence="3" type="ORF">R1sor_021224</name>
</gene>
<evidence type="ECO:0000313" key="4">
    <source>
        <dbReference type="Proteomes" id="UP001633002"/>
    </source>
</evidence>
<dbReference type="AlphaFoldDB" id="A0ABD3GGF7"/>
<feature type="compositionally biased region" description="Polar residues" evidence="1">
    <location>
        <begin position="259"/>
        <end position="270"/>
    </location>
</feature>
<keyword evidence="4" id="KW-1185">Reference proteome</keyword>
<sequence length="279" mass="32454">MEALCRMFLWGVNSEGNHKVPLVAWKEIQKTKKTGGLAMENFQVASKALRMRQPQGSRRRGSSELPYRSTLESDRKWTKRLYLIWNSPLQNKDKVWTWRLLQHGLPLLDRMTKWSKGDGKWKRCRDTETKEHLITDCIESQKRWHEWQSRTSGSKLEWRNTDDFIQMIDEVWKEKSWAKATALVKITWSIWLDRNAITFTGGRNITPSKVIGVQSKHSLDALAERHKDGSNRKQEINDAARMLEEISAIGEQDPVESEANLQTNADTNNPEPTPIDQRS</sequence>
<dbReference type="Pfam" id="PF13966">
    <property type="entry name" value="zf-RVT"/>
    <property type="match status" value="1"/>
</dbReference>
<evidence type="ECO:0000256" key="1">
    <source>
        <dbReference type="SAM" id="MobiDB-lite"/>
    </source>
</evidence>
<protein>
    <recommendedName>
        <fullName evidence="2">Reverse transcriptase zinc-binding domain-containing protein</fullName>
    </recommendedName>
</protein>
<evidence type="ECO:0000313" key="3">
    <source>
        <dbReference type="EMBL" id="KAL3678268.1"/>
    </source>
</evidence>
<organism evidence="3 4">
    <name type="scientific">Riccia sorocarpa</name>
    <dbReference type="NCBI Taxonomy" id="122646"/>
    <lineage>
        <taxon>Eukaryota</taxon>
        <taxon>Viridiplantae</taxon>
        <taxon>Streptophyta</taxon>
        <taxon>Embryophyta</taxon>
        <taxon>Marchantiophyta</taxon>
        <taxon>Marchantiopsida</taxon>
        <taxon>Marchantiidae</taxon>
        <taxon>Marchantiales</taxon>
        <taxon>Ricciaceae</taxon>
        <taxon>Riccia</taxon>
    </lineage>
</organism>
<comment type="caution">
    <text evidence="3">The sequence shown here is derived from an EMBL/GenBank/DDBJ whole genome shotgun (WGS) entry which is preliminary data.</text>
</comment>